<proteinExistence type="predicted"/>
<protein>
    <submittedName>
        <fullName evidence="1">Uncharacterized protein</fullName>
    </submittedName>
</protein>
<name>A0A3E1NWP3_9BACT</name>
<accession>A0A3E1NWP3</accession>
<dbReference type="EMBL" id="QTJV01000009">
    <property type="protein sequence ID" value="RFM32357.1"/>
    <property type="molecule type" value="Genomic_DNA"/>
</dbReference>
<reference evidence="1 2" key="1">
    <citation type="submission" date="2018-08" db="EMBL/GenBank/DDBJ databases">
        <title>Chitinophaga sp. K20C18050901, a novel bacterium isolated from forest soil.</title>
        <authorList>
            <person name="Wang C."/>
        </authorList>
    </citation>
    <scope>NUCLEOTIDE SEQUENCE [LARGE SCALE GENOMIC DNA]</scope>
    <source>
        <strain evidence="1 2">K20C18050901</strain>
    </source>
</reference>
<comment type="caution">
    <text evidence="1">The sequence shown here is derived from an EMBL/GenBank/DDBJ whole genome shotgun (WGS) entry which is preliminary data.</text>
</comment>
<organism evidence="1 2">
    <name type="scientific">Chitinophaga silvisoli</name>
    <dbReference type="NCBI Taxonomy" id="2291814"/>
    <lineage>
        <taxon>Bacteria</taxon>
        <taxon>Pseudomonadati</taxon>
        <taxon>Bacteroidota</taxon>
        <taxon>Chitinophagia</taxon>
        <taxon>Chitinophagales</taxon>
        <taxon>Chitinophagaceae</taxon>
        <taxon>Chitinophaga</taxon>
    </lineage>
</organism>
<dbReference type="RefSeq" id="WP_116855550.1">
    <property type="nucleotide sequence ID" value="NZ_QTJV01000009.1"/>
</dbReference>
<evidence type="ECO:0000313" key="2">
    <source>
        <dbReference type="Proteomes" id="UP000261174"/>
    </source>
</evidence>
<dbReference type="AlphaFoldDB" id="A0A3E1NWP3"/>
<sequence length="74" mass="8464">MRRIIIVVVIVILSFIIWKLASFKMFDVESVSLSKIPVKGKNYVIEINYVSAGATTEDVIQVRRLYENGEFDVV</sequence>
<dbReference type="Proteomes" id="UP000261174">
    <property type="component" value="Unassembled WGS sequence"/>
</dbReference>
<dbReference type="OrthoDB" id="677824at2"/>
<keyword evidence="2" id="KW-1185">Reference proteome</keyword>
<evidence type="ECO:0000313" key="1">
    <source>
        <dbReference type="EMBL" id="RFM32357.1"/>
    </source>
</evidence>
<gene>
    <name evidence="1" type="ORF">DXN04_21965</name>
</gene>